<keyword evidence="8" id="KW-0479">Metal-binding</keyword>
<evidence type="ECO:0000256" key="4">
    <source>
        <dbReference type="ARBA" id="ARBA00008372"/>
    </source>
</evidence>
<evidence type="ECO:0000256" key="3">
    <source>
        <dbReference type="ARBA" id="ARBA00004496"/>
    </source>
</evidence>
<dbReference type="GO" id="GO:0030014">
    <property type="term" value="C:CCR4-NOT complex"/>
    <property type="evidence" value="ECO:0007669"/>
    <property type="project" value="InterPro"/>
</dbReference>
<dbReference type="FunFam" id="3.30.420.10:FF:000048">
    <property type="entry name" value="CCR4-associated factor 1, putative"/>
    <property type="match status" value="1"/>
</dbReference>
<dbReference type="GO" id="GO:0046872">
    <property type="term" value="F:metal ion binding"/>
    <property type="evidence" value="ECO:0007669"/>
    <property type="project" value="UniProtKB-KW"/>
</dbReference>
<evidence type="ECO:0000256" key="10">
    <source>
        <dbReference type="ARBA" id="ARBA00022839"/>
    </source>
</evidence>
<dbReference type="EC" id="3.1.13.4" evidence="5"/>
<feature type="compositionally biased region" description="Polar residues" evidence="15">
    <location>
        <begin position="1"/>
        <end position="16"/>
    </location>
</feature>
<evidence type="ECO:0000256" key="6">
    <source>
        <dbReference type="ARBA" id="ARBA00022490"/>
    </source>
</evidence>
<evidence type="ECO:0000256" key="14">
    <source>
        <dbReference type="ARBA" id="ARBA00023242"/>
    </source>
</evidence>
<dbReference type="AlphaFoldDB" id="A0A7S3VBV2"/>
<gene>
    <name evidence="16" type="ORF">CDEB00056_LOCUS14407</name>
</gene>
<dbReference type="InterPro" id="IPR012337">
    <property type="entry name" value="RNaseH-like_sf"/>
</dbReference>
<feature type="compositionally biased region" description="Low complexity" evidence="15">
    <location>
        <begin position="41"/>
        <end position="65"/>
    </location>
</feature>
<dbReference type="GO" id="GO:0005634">
    <property type="term" value="C:nucleus"/>
    <property type="evidence" value="ECO:0007669"/>
    <property type="project" value="UniProtKB-SubCell"/>
</dbReference>
<dbReference type="SUPFAM" id="SSF53098">
    <property type="entry name" value="Ribonuclease H-like"/>
    <property type="match status" value="1"/>
</dbReference>
<keyword evidence="12" id="KW-0805">Transcription regulation</keyword>
<feature type="region of interest" description="Disordered" evidence="15">
    <location>
        <begin position="1"/>
        <end position="67"/>
    </location>
</feature>
<evidence type="ECO:0000256" key="13">
    <source>
        <dbReference type="ARBA" id="ARBA00023163"/>
    </source>
</evidence>
<comment type="subcellular location">
    <subcellularLocation>
        <location evidence="3">Cytoplasm</location>
    </subcellularLocation>
    <subcellularLocation>
        <location evidence="2">Nucleus</location>
    </subcellularLocation>
</comment>
<keyword evidence="9" id="KW-0378">Hydrolase</keyword>
<feature type="region of interest" description="Disordered" evidence="15">
    <location>
        <begin position="360"/>
        <end position="395"/>
    </location>
</feature>
<feature type="compositionally biased region" description="Low complexity" evidence="15">
    <location>
        <begin position="363"/>
        <end position="395"/>
    </location>
</feature>
<keyword evidence="10" id="KW-0269">Exonuclease</keyword>
<dbReference type="Pfam" id="PF04857">
    <property type="entry name" value="CAF1"/>
    <property type="match status" value="1"/>
</dbReference>
<comment type="catalytic activity">
    <reaction evidence="1">
        <text>Exonucleolytic cleavage of poly(A) to 5'-AMP.</text>
        <dbReference type="EC" id="3.1.13.4"/>
    </reaction>
</comment>
<evidence type="ECO:0000256" key="5">
    <source>
        <dbReference type="ARBA" id="ARBA00012161"/>
    </source>
</evidence>
<dbReference type="InterPro" id="IPR039637">
    <property type="entry name" value="CNOT7/CNOT8/Pop2"/>
</dbReference>
<protein>
    <recommendedName>
        <fullName evidence="5">poly(A)-specific ribonuclease</fullName>
        <ecNumber evidence="5">3.1.13.4</ecNumber>
    </recommendedName>
</protein>
<dbReference type="GO" id="GO:0004535">
    <property type="term" value="F:poly(A)-specific ribonuclease activity"/>
    <property type="evidence" value="ECO:0007669"/>
    <property type="project" value="UniProtKB-EC"/>
</dbReference>
<evidence type="ECO:0000256" key="15">
    <source>
        <dbReference type="SAM" id="MobiDB-lite"/>
    </source>
</evidence>
<evidence type="ECO:0000256" key="7">
    <source>
        <dbReference type="ARBA" id="ARBA00022722"/>
    </source>
</evidence>
<dbReference type="EMBL" id="HBIO01018735">
    <property type="protein sequence ID" value="CAE0469554.1"/>
    <property type="molecule type" value="Transcribed_RNA"/>
</dbReference>
<evidence type="ECO:0000256" key="1">
    <source>
        <dbReference type="ARBA" id="ARBA00001663"/>
    </source>
</evidence>
<feature type="region of interest" description="Disordered" evidence="15">
    <location>
        <begin position="317"/>
        <end position="336"/>
    </location>
</feature>
<keyword evidence="13" id="KW-0804">Transcription</keyword>
<dbReference type="InterPro" id="IPR036397">
    <property type="entry name" value="RNaseH_sf"/>
</dbReference>
<evidence type="ECO:0000256" key="9">
    <source>
        <dbReference type="ARBA" id="ARBA00022801"/>
    </source>
</evidence>
<evidence type="ECO:0000256" key="8">
    <source>
        <dbReference type="ARBA" id="ARBA00022723"/>
    </source>
</evidence>
<evidence type="ECO:0000313" key="16">
    <source>
        <dbReference type="EMBL" id="CAE0469554.1"/>
    </source>
</evidence>
<name>A0A7S3VBV2_9STRA</name>
<comment type="similarity">
    <text evidence="4">Belongs to the CAF1 family.</text>
</comment>
<keyword evidence="7" id="KW-0540">Nuclease</keyword>
<reference evidence="16" key="1">
    <citation type="submission" date="2021-01" db="EMBL/GenBank/DDBJ databases">
        <authorList>
            <person name="Corre E."/>
            <person name="Pelletier E."/>
            <person name="Niang G."/>
            <person name="Scheremetjew M."/>
            <person name="Finn R."/>
            <person name="Kale V."/>
            <person name="Holt S."/>
            <person name="Cochrane G."/>
            <person name="Meng A."/>
            <person name="Brown T."/>
            <person name="Cohen L."/>
        </authorList>
    </citation>
    <scope>NUCLEOTIDE SEQUENCE</scope>
    <source>
        <strain evidence="16">MM31A-1</strain>
    </source>
</reference>
<organism evidence="16">
    <name type="scientific">Chaetoceros debilis</name>
    <dbReference type="NCBI Taxonomy" id="122233"/>
    <lineage>
        <taxon>Eukaryota</taxon>
        <taxon>Sar</taxon>
        <taxon>Stramenopiles</taxon>
        <taxon>Ochrophyta</taxon>
        <taxon>Bacillariophyta</taxon>
        <taxon>Coscinodiscophyceae</taxon>
        <taxon>Chaetocerotophycidae</taxon>
        <taxon>Chaetocerotales</taxon>
        <taxon>Chaetocerotaceae</taxon>
        <taxon>Chaetoceros</taxon>
    </lineage>
</organism>
<dbReference type="GO" id="GO:0003723">
    <property type="term" value="F:RNA binding"/>
    <property type="evidence" value="ECO:0007669"/>
    <property type="project" value="UniProtKB-KW"/>
</dbReference>
<keyword evidence="11" id="KW-0694">RNA-binding</keyword>
<dbReference type="Gene3D" id="3.30.420.10">
    <property type="entry name" value="Ribonuclease H-like superfamily/Ribonuclease H"/>
    <property type="match status" value="1"/>
</dbReference>
<evidence type="ECO:0000256" key="12">
    <source>
        <dbReference type="ARBA" id="ARBA00023015"/>
    </source>
</evidence>
<dbReference type="GO" id="GO:0005737">
    <property type="term" value="C:cytoplasm"/>
    <property type="evidence" value="ECO:0007669"/>
    <property type="project" value="UniProtKB-SubCell"/>
</dbReference>
<proteinExistence type="inferred from homology"/>
<dbReference type="InterPro" id="IPR006941">
    <property type="entry name" value="RNase_CAF1"/>
</dbReference>
<keyword evidence="14" id="KW-0539">Nucleus</keyword>
<evidence type="ECO:0000256" key="11">
    <source>
        <dbReference type="ARBA" id="ARBA00022884"/>
    </source>
</evidence>
<sequence length="395" mass="43466">MATKLSTESPSFNPLHSGSGMFKPLSSGNMGMHVQSPGPRQANANANASGSGNASASAQHGHSNAVPKHTFQYEGETIEIRNVWAENVEEEMACIREIIATHPYVAMDTEFPGVVARPVSETYSPDFHYKSLKVNVDLLKIIQLGLSFADEDGNFAKHCPCWQFNFKFNLNDDMFAQDSIDLLVNSGISFDDHATRGIDPMRFGELMMVSGLVLDEKVKWVSFHSGYDYGYLLKLLTTQELPSDEKSFFDTLKLYFPTIYDIKYMTSLCDGHFGGLQKLADDLRCTRVGAEHQAGSDSMLTMTTYFALARSKFQKINNSNGNGNGNGGNADKNANKNANIEDSKYRNELYGYGNNHTVRKGQAHAQAQNQNQMHMSNSSSSLIGTSLGTSHASSD</sequence>
<accession>A0A7S3VBV2</accession>
<dbReference type="PANTHER" id="PTHR10797">
    <property type="entry name" value="CCR4-NOT TRANSCRIPTION COMPLEX SUBUNIT"/>
    <property type="match status" value="1"/>
</dbReference>
<keyword evidence="6" id="KW-0963">Cytoplasm</keyword>
<evidence type="ECO:0000256" key="2">
    <source>
        <dbReference type="ARBA" id="ARBA00004123"/>
    </source>
</evidence>